<sequence length="26" mass="2870">MNTDLITVKITHTKGIMPRSVIADSK</sequence>
<proteinExistence type="predicted"/>
<accession>A0A381TW81</accession>
<reference evidence="1" key="1">
    <citation type="submission" date="2018-05" db="EMBL/GenBank/DDBJ databases">
        <authorList>
            <person name="Lanie J.A."/>
            <person name="Ng W.-L."/>
            <person name="Kazmierczak K.M."/>
            <person name="Andrzejewski T.M."/>
            <person name="Davidsen T.M."/>
            <person name="Wayne K.J."/>
            <person name="Tettelin H."/>
            <person name="Glass J.I."/>
            <person name="Rusch D."/>
            <person name="Podicherti R."/>
            <person name="Tsui H.-C.T."/>
            <person name="Winkler M.E."/>
        </authorList>
    </citation>
    <scope>NUCLEOTIDE SEQUENCE</scope>
</reference>
<organism evidence="1">
    <name type="scientific">marine metagenome</name>
    <dbReference type="NCBI Taxonomy" id="408172"/>
    <lineage>
        <taxon>unclassified sequences</taxon>
        <taxon>metagenomes</taxon>
        <taxon>ecological metagenomes</taxon>
    </lineage>
</organism>
<dbReference type="EMBL" id="UINC01005003">
    <property type="protein sequence ID" value="SVA18373.1"/>
    <property type="molecule type" value="Genomic_DNA"/>
</dbReference>
<protein>
    <submittedName>
        <fullName evidence="1">Uncharacterized protein</fullName>
    </submittedName>
</protein>
<evidence type="ECO:0000313" key="1">
    <source>
        <dbReference type="EMBL" id="SVA18373.1"/>
    </source>
</evidence>
<gene>
    <name evidence="1" type="ORF">METZ01_LOCUS71227</name>
</gene>
<dbReference type="AlphaFoldDB" id="A0A381TW81"/>
<name>A0A381TW81_9ZZZZ</name>